<evidence type="ECO:0000313" key="3">
    <source>
        <dbReference type="Proteomes" id="UP000658258"/>
    </source>
</evidence>
<dbReference type="RefSeq" id="WP_189629636.1">
    <property type="nucleotide sequence ID" value="NZ_BNAG01000002.1"/>
</dbReference>
<reference evidence="3" key="1">
    <citation type="journal article" date="2019" name="Int. J. Syst. Evol. Microbiol.">
        <title>The Global Catalogue of Microorganisms (GCM) 10K type strain sequencing project: providing services to taxonomists for standard genome sequencing and annotation.</title>
        <authorList>
            <consortium name="The Broad Institute Genomics Platform"/>
            <consortium name="The Broad Institute Genome Sequencing Center for Infectious Disease"/>
            <person name="Wu L."/>
            <person name="Ma J."/>
        </authorList>
    </citation>
    <scope>NUCLEOTIDE SEQUENCE [LARGE SCALE GENOMIC DNA]</scope>
    <source>
        <strain evidence="3">CGMCC 1.15111</strain>
    </source>
</reference>
<gene>
    <name evidence="2" type="ORF">GCM10011340_15220</name>
</gene>
<evidence type="ECO:0000259" key="1">
    <source>
        <dbReference type="Pfam" id="PF18962"/>
    </source>
</evidence>
<organism evidence="2 3">
    <name type="scientific">Roseivirga thermotolerans</name>
    <dbReference type="NCBI Taxonomy" id="1758176"/>
    <lineage>
        <taxon>Bacteria</taxon>
        <taxon>Pseudomonadati</taxon>
        <taxon>Bacteroidota</taxon>
        <taxon>Cytophagia</taxon>
        <taxon>Cytophagales</taxon>
        <taxon>Roseivirgaceae</taxon>
        <taxon>Roseivirga</taxon>
    </lineage>
</organism>
<comment type="caution">
    <text evidence="2">The sequence shown here is derived from an EMBL/GenBank/DDBJ whole genome shotgun (WGS) entry which is preliminary data.</text>
</comment>
<protein>
    <recommendedName>
        <fullName evidence="1">Secretion system C-terminal sorting domain-containing protein</fullName>
    </recommendedName>
</protein>
<proteinExistence type="predicted"/>
<dbReference type="Gene3D" id="2.60.120.260">
    <property type="entry name" value="Galactose-binding domain-like"/>
    <property type="match status" value="1"/>
</dbReference>
<dbReference type="Proteomes" id="UP000658258">
    <property type="component" value="Unassembled WGS sequence"/>
</dbReference>
<dbReference type="EMBL" id="BNAG01000002">
    <property type="protein sequence ID" value="GHE61220.1"/>
    <property type="molecule type" value="Genomic_DNA"/>
</dbReference>
<dbReference type="Pfam" id="PF18962">
    <property type="entry name" value="Por_Secre_tail"/>
    <property type="match status" value="1"/>
</dbReference>
<keyword evidence="3" id="KW-1185">Reference proteome</keyword>
<accession>A0ABQ3I7R9</accession>
<name>A0ABQ3I7R9_9BACT</name>
<sequence>MNKAAWLIGFLCINLLSQGQIIEVPLPAQNSGKSQIQPRASQATQVLSLPFWDDFSTSGFVPSTQLWQSPENVRVSSSIGINAPTLNVAIFDGVGANGSPYDANSLINGATDQLTSQPINLANLPASQQDSVFLSFFWQVTGHGELPDENDSLALQFKTANDTWESVWSTRGGKDLETGEFFQQLVKVPSRFFHDSFQFRFQAYSRLSGAFDTWLLDYVYLNDSRHPDDIAYRDRALTRRPSFLTAPYSAMPTEQFFANPSRYLIETHAEFYNLNSEFQPIQFSTIVRDLVANEEIEVLNDNKLANPLPGAFERRTFTSRALNASNLNALADSLWLETTYYIRSGDNYFIEDINPGVDTTFNTNIDYRLNDTVRIVTVLDDYLAYDDGEPDFAAGINQRGGKLAYSFSLEQKALLTHIDINFPFVQQAGQPIELMVWSRLDNDPESVLFRSSYSVLRPATIGELRSYKLETPIFVQDTIYIGFEQATNEFLAVGLDKNTDTGNRMFYNVSGQWRENEYVRGSFLMRPRFDKTIAANTPGSEAAPNEPIKVYPNPTEGVVFIEGELSQLQVYDNWGQEASYQLSTVTNGVRVDLSMNKKGIYLLRFRQGGKVSYKRIILKD</sequence>
<dbReference type="NCBIfam" id="TIGR04183">
    <property type="entry name" value="Por_Secre_tail"/>
    <property type="match status" value="1"/>
</dbReference>
<dbReference type="InterPro" id="IPR026444">
    <property type="entry name" value="Secre_tail"/>
</dbReference>
<feature type="domain" description="Secretion system C-terminal sorting" evidence="1">
    <location>
        <begin position="550"/>
        <end position="617"/>
    </location>
</feature>
<evidence type="ECO:0000313" key="2">
    <source>
        <dbReference type="EMBL" id="GHE61220.1"/>
    </source>
</evidence>